<dbReference type="InterPro" id="IPR005801">
    <property type="entry name" value="ADC_synthase"/>
</dbReference>
<organism evidence="7 8">
    <name type="scientific">Sphaerisporangium dianthi</name>
    <dbReference type="NCBI Taxonomy" id="1436120"/>
    <lineage>
        <taxon>Bacteria</taxon>
        <taxon>Bacillati</taxon>
        <taxon>Actinomycetota</taxon>
        <taxon>Actinomycetes</taxon>
        <taxon>Streptosporangiales</taxon>
        <taxon>Streptosporangiaceae</taxon>
        <taxon>Sphaerisporangium</taxon>
    </lineage>
</organism>
<dbReference type="Gene3D" id="3.60.120.10">
    <property type="entry name" value="Anthranilate synthase"/>
    <property type="match status" value="1"/>
</dbReference>
<keyword evidence="4 7" id="KW-0413">Isomerase</keyword>
<comment type="caution">
    <text evidence="7">The sequence shown here is derived from an EMBL/GenBank/DDBJ whole genome shotgun (WGS) entry which is preliminary data.</text>
</comment>
<proteinExistence type="inferred from homology"/>
<evidence type="ECO:0000256" key="2">
    <source>
        <dbReference type="ARBA" id="ARBA00005297"/>
    </source>
</evidence>
<comment type="similarity">
    <text evidence="2">Belongs to the isochorismate synthase family.</text>
</comment>
<feature type="domain" description="Chorismate-utilising enzyme C-terminal" evidence="6">
    <location>
        <begin position="121"/>
        <end position="378"/>
    </location>
</feature>
<dbReference type="InterPro" id="IPR004561">
    <property type="entry name" value="IsoChor_synthase"/>
</dbReference>
<dbReference type="Proteomes" id="UP001596004">
    <property type="component" value="Unassembled WGS sequence"/>
</dbReference>
<dbReference type="PANTHER" id="PTHR42839:SF2">
    <property type="entry name" value="ISOCHORISMATE SYNTHASE ENTC"/>
    <property type="match status" value="1"/>
</dbReference>
<evidence type="ECO:0000259" key="6">
    <source>
        <dbReference type="Pfam" id="PF00425"/>
    </source>
</evidence>
<dbReference type="SUPFAM" id="SSF56322">
    <property type="entry name" value="ADC synthase"/>
    <property type="match status" value="1"/>
</dbReference>
<dbReference type="NCBIfam" id="TIGR00543">
    <property type="entry name" value="isochor_syn"/>
    <property type="match status" value="1"/>
</dbReference>
<evidence type="ECO:0000313" key="8">
    <source>
        <dbReference type="Proteomes" id="UP001596004"/>
    </source>
</evidence>
<evidence type="ECO:0000256" key="3">
    <source>
        <dbReference type="ARBA" id="ARBA00012824"/>
    </source>
</evidence>
<reference evidence="8" key="1">
    <citation type="journal article" date="2019" name="Int. J. Syst. Evol. Microbiol.">
        <title>The Global Catalogue of Microorganisms (GCM) 10K type strain sequencing project: providing services to taxonomists for standard genome sequencing and annotation.</title>
        <authorList>
            <consortium name="The Broad Institute Genomics Platform"/>
            <consortium name="The Broad Institute Genome Sequencing Center for Infectious Disease"/>
            <person name="Wu L."/>
            <person name="Ma J."/>
        </authorList>
    </citation>
    <scope>NUCLEOTIDE SEQUENCE [LARGE SCALE GENOMIC DNA]</scope>
    <source>
        <strain evidence="8">CGMCC 4.7132</strain>
    </source>
</reference>
<accession>A0ABV9CVE5</accession>
<dbReference type="Pfam" id="PF00425">
    <property type="entry name" value="Chorismate_bind"/>
    <property type="match status" value="1"/>
</dbReference>
<evidence type="ECO:0000256" key="1">
    <source>
        <dbReference type="ARBA" id="ARBA00000799"/>
    </source>
</evidence>
<dbReference type="InterPro" id="IPR015890">
    <property type="entry name" value="Chorismate_C"/>
</dbReference>
<gene>
    <name evidence="7" type="ORF">ACFO60_38640</name>
</gene>
<evidence type="ECO:0000256" key="5">
    <source>
        <dbReference type="ARBA" id="ARBA00041564"/>
    </source>
</evidence>
<name>A0ABV9CVE5_9ACTN</name>
<keyword evidence="8" id="KW-1185">Reference proteome</keyword>
<comment type="catalytic activity">
    <reaction evidence="1">
        <text>chorismate = isochorismate</text>
        <dbReference type="Rhea" id="RHEA:18985"/>
        <dbReference type="ChEBI" id="CHEBI:29748"/>
        <dbReference type="ChEBI" id="CHEBI:29780"/>
        <dbReference type="EC" id="5.4.4.2"/>
    </reaction>
</comment>
<sequence>MSLTDLGTYVPTTNDLLAAYAPGSAFFASPRGALLAGPASAALPGPLEIAAPEALRRLDAAVAAGHERPIVVGALPFGSTSPPHLFLDVAPERATRPGHGAGGMPATAASPLSVTEWPGPAGYAEAVARALRRISLGELDKVVLARTLRVDYAEPVAVEALVRRLLGGNAHGYTYAVDLPEQRATRVLVGASPELLIAKSGTRVVSWPLAGSAPRSHDPALDRARAAALMTSDKDLREHEYVVRSVSQVLRKYCSTLNVPPRPALTATSNMWHLGSRITGELRTPEISSLELAAALHPTPAVCGWPVAPARDLIGELEPFDRGHYAGAVGWCDASGDGEWAVAIRCAEVSGCSVRLFAGAGIVAGSTPDGETEETALKFGTMLGALGIVPVAARP</sequence>
<dbReference type="EC" id="5.4.4.2" evidence="3"/>
<evidence type="ECO:0000313" key="7">
    <source>
        <dbReference type="EMBL" id="MFC4536722.1"/>
    </source>
</evidence>
<dbReference type="EMBL" id="JBHSFP010000055">
    <property type="protein sequence ID" value="MFC4536722.1"/>
    <property type="molecule type" value="Genomic_DNA"/>
</dbReference>
<protein>
    <recommendedName>
        <fullName evidence="3">isochorismate synthase</fullName>
        <ecNumber evidence="3">5.4.4.2</ecNumber>
    </recommendedName>
    <alternativeName>
        <fullName evidence="5">Isochorismate mutase</fullName>
    </alternativeName>
</protein>
<dbReference type="RefSeq" id="WP_380851711.1">
    <property type="nucleotide sequence ID" value="NZ_JBHSFP010000055.1"/>
</dbReference>
<dbReference type="GO" id="GO:0008909">
    <property type="term" value="F:isochorismate synthase activity"/>
    <property type="evidence" value="ECO:0007669"/>
    <property type="project" value="UniProtKB-EC"/>
</dbReference>
<dbReference type="PANTHER" id="PTHR42839">
    <property type="entry name" value="ISOCHORISMATE SYNTHASE ENTC"/>
    <property type="match status" value="1"/>
</dbReference>
<evidence type="ECO:0000256" key="4">
    <source>
        <dbReference type="ARBA" id="ARBA00023235"/>
    </source>
</evidence>